<keyword evidence="1" id="KW-0812">Transmembrane</keyword>
<organism evidence="3 4">
    <name type="scientific">Candidatus Zambryskibacteria bacterium RIFCSPLOWO2_01_FULL_43_17</name>
    <dbReference type="NCBI Taxonomy" id="1802760"/>
    <lineage>
        <taxon>Bacteria</taxon>
        <taxon>Candidatus Zambryskiibacteriota</taxon>
    </lineage>
</organism>
<feature type="transmembrane region" description="Helical" evidence="1">
    <location>
        <begin position="99"/>
        <end position="120"/>
    </location>
</feature>
<proteinExistence type="predicted"/>
<feature type="transmembrane region" description="Helical" evidence="1">
    <location>
        <begin position="55"/>
        <end position="79"/>
    </location>
</feature>
<comment type="caution">
    <text evidence="3">The sequence shown here is derived from an EMBL/GenBank/DDBJ whole genome shotgun (WGS) entry which is preliminary data.</text>
</comment>
<dbReference type="Pfam" id="PF18895">
    <property type="entry name" value="T4SS_pilin"/>
    <property type="match status" value="1"/>
</dbReference>
<dbReference type="Proteomes" id="UP000179283">
    <property type="component" value="Unassembled WGS sequence"/>
</dbReference>
<feature type="signal peptide" evidence="2">
    <location>
        <begin position="1"/>
        <end position="23"/>
    </location>
</feature>
<evidence type="ECO:0008006" key="5">
    <source>
        <dbReference type="Google" id="ProtNLM"/>
    </source>
</evidence>
<keyword evidence="1" id="KW-0472">Membrane</keyword>
<evidence type="ECO:0000313" key="3">
    <source>
        <dbReference type="EMBL" id="OHB03281.1"/>
    </source>
</evidence>
<evidence type="ECO:0000256" key="2">
    <source>
        <dbReference type="SAM" id="SignalP"/>
    </source>
</evidence>
<reference evidence="3 4" key="1">
    <citation type="journal article" date="2016" name="Nat. Commun.">
        <title>Thousands of microbial genomes shed light on interconnected biogeochemical processes in an aquifer system.</title>
        <authorList>
            <person name="Anantharaman K."/>
            <person name="Brown C.T."/>
            <person name="Hug L.A."/>
            <person name="Sharon I."/>
            <person name="Castelle C.J."/>
            <person name="Probst A.J."/>
            <person name="Thomas B.C."/>
            <person name="Singh A."/>
            <person name="Wilkins M.J."/>
            <person name="Karaoz U."/>
            <person name="Brodie E.L."/>
            <person name="Williams K.H."/>
            <person name="Hubbard S.S."/>
            <person name="Banfield J.F."/>
        </authorList>
    </citation>
    <scope>NUCLEOTIDE SEQUENCE [LARGE SCALE GENOMIC DNA]</scope>
</reference>
<feature type="chain" id="PRO_5009584634" description="TrbC/VIRB2 family protein" evidence="2">
    <location>
        <begin position="24"/>
        <end position="130"/>
    </location>
</feature>
<keyword evidence="2" id="KW-0732">Signal</keyword>
<name>A0A1G2U183_9BACT</name>
<accession>A0A1G2U183</accession>
<protein>
    <recommendedName>
        <fullName evidence="5">TrbC/VIRB2 family protein</fullName>
    </recommendedName>
</protein>
<evidence type="ECO:0000313" key="4">
    <source>
        <dbReference type="Proteomes" id="UP000179283"/>
    </source>
</evidence>
<sequence length="130" mass="13880">MRFFVINLIVFTFLVSAAGTVHAATPFIVCDPTPATGSGLSDCDFDDLVQLAQNIINWLVVFSTALAGVVFAYAGFTLLTSGGSEDKMKKAKTMLTKTAIGFIIVLGAWLLISTIIKALLKNDPGFFLLS</sequence>
<evidence type="ECO:0000256" key="1">
    <source>
        <dbReference type="SAM" id="Phobius"/>
    </source>
</evidence>
<keyword evidence="1" id="KW-1133">Transmembrane helix</keyword>
<dbReference type="EMBL" id="MHWD01000024">
    <property type="protein sequence ID" value="OHB03281.1"/>
    <property type="molecule type" value="Genomic_DNA"/>
</dbReference>
<dbReference type="InterPro" id="IPR043993">
    <property type="entry name" value="T4SS_pilin"/>
</dbReference>
<dbReference type="AlphaFoldDB" id="A0A1G2U183"/>
<gene>
    <name evidence="3" type="ORF">A2920_00195</name>
</gene>